<dbReference type="Gene3D" id="2.60.40.10">
    <property type="entry name" value="Immunoglobulins"/>
    <property type="match status" value="1"/>
</dbReference>
<name>A0A930UWJ0_9PAST</name>
<organism evidence="3">
    <name type="scientific">Gallibacterium anatis</name>
    <dbReference type="NCBI Taxonomy" id="750"/>
    <lineage>
        <taxon>Bacteria</taxon>
        <taxon>Pseudomonadati</taxon>
        <taxon>Pseudomonadota</taxon>
        <taxon>Gammaproteobacteria</taxon>
        <taxon>Pasteurellales</taxon>
        <taxon>Pasteurellaceae</taxon>
        <taxon>Gallibacterium</taxon>
    </lineage>
</organism>
<proteinExistence type="predicted"/>
<feature type="compositionally biased region" description="Low complexity" evidence="1">
    <location>
        <begin position="21"/>
        <end position="32"/>
    </location>
</feature>
<feature type="domain" description="Bacterial Ig" evidence="2">
    <location>
        <begin position="27"/>
        <end position="108"/>
    </location>
</feature>
<feature type="compositionally biased region" description="Polar residues" evidence="1">
    <location>
        <begin position="92"/>
        <end position="111"/>
    </location>
</feature>
<dbReference type="Pfam" id="PF17936">
    <property type="entry name" value="Big_6"/>
    <property type="match status" value="1"/>
</dbReference>
<gene>
    <name evidence="3" type="ORF">INT80_08510</name>
</gene>
<evidence type="ECO:0000259" key="2">
    <source>
        <dbReference type="Pfam" id="PF17936"/>
    </source>
</evidence>
<dbReference type="InterPro" id="IPR041498">
    <property type="entry name" value="Big_6"/>
</dbReference>
<accession>A0A930UWJ0</accession>
<evidence type="ECO:0000313" key="3">
    <source>
        <dbReference type="EMBL" id="MBF4102705.1"/>
    </source>
</evidence>
<protein>
    <recommendedName>
        <fullName evidence="2">Bacterial Ig domain-containing protein</fullName>
    </recommendedName>
</protein>
<evidence type="ECO:0000256" key="1">
    <source>
        <dbReference type="SAM" id="MobiDB-lite"/>
    </source>
</evidence>
<feature type="region of interest" description="Disordered" evidence="1">
    <location>
        <begin position="11"/>
        <end position="33"/>
    </location>
</feature>
<dbReference type="AlphaFoldDB" id="A0A930UWJ0"/>
<reference evidence="3" key="1">
    <citation type="submission" date="2020-11" db="EMBL/GenBank/DDBJ databases">
        <title>Gallibacterium anatis 1637, full genome, WGS.</title>
        <authorList>
            <person name="Laishevtcev A.I."/>
            <person name="Yakimova E.A."/>
            <person name="Petkovich D."/>
            <person name="Stepanova T.V."/>
            <person name="Kalendr R.S."/>
            <person name="Rubalsky E.O."/>
            <person name="Zulkarneev E.R."/>
            <person name="Aleshkin A.V."/>
        </authorList>
    </citation>
    <scope>NUCLEOTIDE SEQUENCE</scope>
    <source>
        <strain evidence="3">1637</strain>
    </source>
</reference>
<dbReference type="InterPro" id="IPR013783">
    <property type="entry name" value="Ig-like_fold"/>
</dbReference>
<dbReference type="EMBL" id="JADION010000022">
    <property type="protein sequence ID" value="MBF4102705.1"/>
    <property type="molecule type" value="Genomic_DNA"/>
</dbReference>
<comment type="caution">
    <text evidence="3">The sequence shown here is derived from an EMBL/GenBank/DDBJ whole genome shotgun (WGS) entry which is preliminary data.</text>
</comment>
<sequence length="136" mass="14380">MFSAWCSGRRWFGGSSAHSAPSDTTPPSQPTDVVIKNDGKQITGKAEPGSKITIKDDQGNVIANGKADEQGNFSIDLNPPKNNGEKVEVTATDNAGNTSTPTDVIASDSTPPNKPKILMCLMMVHMSPVQQNQVAL</sequence>
<feature type="region of interest" description="Disordered" evidence="1">
    <location>
        <begin position="92"/>
        <end position="112"/>
    </location>
</feature>